<evidence type="ECO:0000313" key="1">
    <source>
        <dbReference type="EMBL" id="EMI19657.1"/>
    </source>
</evidence>
<organism evidence="1 2">
    <name type="scientific">Rhodopirellula maiorica SM1</name>
    <dbReference type="NCBI Taxonomy" id="1265738"/>
    <lineage>
        <taxon>Bacteria</taxon>
        <taxon>Pseudomonadati</taxon>
        <taxon>Planctomycetota</taxon>
        <taxon>Planctomycetia</taxon>
        <taxon>Pirellulales</taxon>
        <taxon>Pirellulaceae</taxon>
        <taxon>Novipirellula</taxon>
    </lineage>
</organism>
<sequence>MEGRDREQRSRVCILSVFAQPIDDGRILPMPIGCKATVSHV</sequence>
<comment type="caution">
    <text evidence="1">The sequence shown here is derived from an EMBL/GenBank/DDBJ whole genome shotgun (WGS) entry which is preliminary data.</text>
</comment>
<dbReference type="Proteomes" id="UP000011991">
    <property type="component" value="Unassembled WGS sequence"/>
</dbReference>
<accession>M5RW82</accession>
<name>M5RW82_9BACT</name>
<dbReference type="PATRIC" id="fig|1265738.3.peg.3388"/>
<evidence type="ECO:0000313" key="2">
    <source>
        <dbReference type="Proteomes" id="UP000011991"/>
    </source>
</evidence>
<proteinExistence type="predicted"/>
<protein>
    <submittedName>
        <fullName evidence="1">Uncharacterized protein</fullName>
    </submittedName>
</protein>
<keyword evidence="2" id="KW-1185">Reference proteome</keyword>
<gene>
    <name evidence="1" type="ORF">RMSM_03396</name>
</gene>
<reference evidence="1 2" key="1">
    <citation type="journal article" date="2013" name="Mar. Genomics">
        <title>Expression of sulfatases in Rhodopirellula baltica and the diversity of sulfatases in the genus Rhodopirellula.</title>
        <authorList>
            <person name="Wegner C.E."/>
            <person name="Richter-Heitmann T."/>
            <person name="Klindworth A."/>
            <person name="Klockow C."/>
            <person name="Richter M."/>
            <person name="Achstetter T."/>
            <person name="Glockner F.O."/>
            <person name="Harder J."/>
        </authorList>
    </citation>
    <scope>NUCLEOTIDE SEQUENCE [LARGE SCALE GENOMIC DNA]</scope>
    <source>
        <strain evidence="1 2">SM1</strain>
    </source>
</reference>
<dbReference type="EMBL" id="ANOG01000493">
    <property type="protein sequence ID" value="EMI19657.1"/>
    <property type="molecule type" value="Genomic_DNA"/>
</dbReference>
<dbReference type="AlphaFoldDB" id="M5RW82"/>